<dbReference type="Gene3D" id="3.40.50.1820">
    <property type="entry name" value="alpha/beta hydrolase"/>
    <property type="match status" value="1"/>
</dbReference>
<feature type="chain" id="PRO_5026694391" evidence="3">
    <location>
        <begin position="26"/>
        <end position="351"/>
    </location>
</feature>
<evidence type="ECO:0000313" key="6">
    <source>
        <dbReference type="Proteomes" id="UP000474296"/>
    </source>
</evidence>
<accession>A0A6M0CGI6</accession>
<dbReference type="GO" id="GO:0006508">
    <property type="term" value="P:proteolysis"/>
    <property type="evidence" value="ECO:0007669"/>
    <property type="project" value="InterPro"/>
</dbReference>
<evidence type="ECO:0000313" key="5">
    <source>
        <dbReference type="EMBL" id="NER16592.1"/>
    </source>
</evidence>
<dbReference type="InterPro" id="IPR029058">
    <property type="entry name" value="AB_hydrolase_fold"/>
</dbReference>
<feature type="signal peptide" evidence="3">
    <location>
        <begin position="1"/>
        <end position="25"/>
    </location>
</feature>
<keyword evidence="6" id="KW-1185">Reference proteome</keyword>
<organism evidence="5 6">
    <name type="scientific">Spongiivirga citrea</name>
    <dbReference type="NCBI Taxonomy" id="1481457"/>
    <lineage>
        <taxon>Bacteria</taxon>
        <taxon>Pseudomonadati</taxon>
        <taxon>Bacteroidota</taxon>
        <taxon>Flavobacteriia</taxon>
        <taxon>Flavobacteriales</taxon>
        <taxon>Flavobacteriaceae</taxon>
        <taxon>Spongiivirga</taxon>
    </lineage>
</organism>
<dbReference type="PANTHER" id="PTHR43798">
    <property type="entry name" value="MONOACYLGLYCEROL LIPASE"/>
    <property type="match status" value="1"/>
</dbReference>
<gene>
    <name evidence="5" type="ORF">GWK10_05185</name>
</gene>
<name>A0A6M0CGI6_9FLAO</name>
<keyword evidence="2 5" id="KW-0378">Hydrolase</keyword>
<evidence type="ECO:0000256" key="2">
    <source>
        <dbReference type="ARBA" id="ARBA00022801"/>
    </source>
</evidence>
<reference evidence="5 6" key="1">
    <citation type="submission" date="2020-01" db="EMBL/GenBank/DDBJ databases">
        <title>Spongiivirga citrea KCTC 32990T.</title>
        <authorList>
            <person name="Wang G."/>
        </authorList>
    </citation>
    <scope>NUCLEOTIDE SEQUENCE [LARGE SCALE GENOMIC DNA]</scope>
    <source>
        <strain evidence="5 6">KCTC 32990</strain>
    </source>
</reference>
<dbReference type="PRINTS" id="PR00793">
    <property type="entry name" value="PROAMNOPTASE"/>
</dbReference>
<dbReference type="PROSITE" id="PS51257">
    <property type="entry name" value="PROKAR_LIPOPROTEIN"/>
    <property type="match status" value="1"/>
</dbReference>
<dbReference type="SUPFAM" id="SSF53474">
    <property type="entry name" value="alpha/beta-Hydrolases"/>
    <property type="match status" value="1"/>
</dbReference>
<dbReference type="RefSeq" id="WP_164029896.1">
    <property type="nucleotide sequence ID" value="NZ_JAABOQ010000002.1"/>
</dbReference>
<dbReference type="Proteomes" id="UP000474296">
    <property type="component" value="Unassembled WGS sequence"/>
</dbReference>
<dbReference type="InterPro" id="IPR050266">
    <property type="entry name" value="AB_hydrolase_sf"/>
</dbReference>
<proteinExistence type="inferred from homology"/>
<dbReference type="Pfam" id="PF00561">
    <property type="entry name" value="Abhydrolase_1"/>
    <property type="match status" value="1"/>
</dbReference>
<dbReference type="InterPro" id="IPR000073">
    <property type="entry name" value="AB_hydrolase_1"/>
</dbReference>
<feature type="domain" description="AB hydrolase-1" evidence="4">
    <location>
        <begin position="60"/>
        <end position="333"/>
    </location>
</feature>
<dbReference type="AlphaFoldDB" id="A0A6M0CGI6"/>
<evidence type="ECO:0000256" key="1">
    <source>
        <dbReference type="ARBA" id="ARBA00010088"/>
    </source>
</evidence>
<keyword evidence="3" id="KW-0732">Signal</keyword>
<evidence type="ECO:0000256" key="3">
    <source>
        <dbReference type="SAM" id="SignalP"/>
    </source>
</evidence>
<dbReference type="EMBL" id="JAABOQ010000002">
    <property type="protein sequence ID" value="NER16592.1"/>
    <property type="molecule type" value="Genomic_DNA"/>
</dbReference>
<evidence type="ECO:0000259" key="4">
    <source>
        <dbReference type="Pfam" id="PF00561"/>
    </source>
</evidence>
<sequence length="351" mass="39178">MKNKYRLLIKSTLVLISILSLVSCSNEGNLNDLNETIFVRHKNADMPAYIKGNASEKVFLITLHGGPGGFGLGFVGTAFSKIEENYGVVYFDQRGSGLSQGSYSNEDISLDLMVEDVLALVKVMKLKFGNDSRFFLLGHSWGGTLGTATLLKDQSDFSGWIEVDGANNPSGLYDQYIETFTSTANTQIALGNSLEFWEWVLTSVAEVDPVSNKDDFFKLNSMSFELEATLQKDNFLNNPDNGSESDGIIFQYNLLTAFWNLSQIQYILVDEQCLFQTLDFTNQLPEITVPSLFISGEYDMVVPAVSAQRAFDNIGSDIKELRIFERSGHSPIASEPERFAEEVLRFMNENK</sequence>
<dbReference type="InterPro" id="IPR002410">
    <property type="entry name" value="Peptidase_S33"/>
</dbReference>
<protein>
    <submittedName>
        <fullName evidence="5">Alpha/beta fold hydrolase</fullName>
    </submittedName>
</protein>
<dbReference type="GO" id="GO:0008233">
    <property type="term" value="F:peptidase activity"/>
    <property type="evidence" value="ECO:0007669"/>
    <property type="project" value="InterPro"/>
</dbReference>
<comment type="similarity">
    <text evidence="1">Belongs to the peptidase S33 family.</text>
</comment>
<comment type="caution">
    <text evidence="5">The sequence shown here is derived from an EMBL/GenBank/DDBJ whole genome shotgun (WGS) entry which is preliminary data.</text>
</comment>